<reference evidence="1 2" key="1">
    <citation type="journal article" date="2014" name="Genome Announc.">
        <title>Draft Genome Sequence of the Agar-Degrading Bacterium Catenovulum sp. Strain DS-2, Isolated from Intestines of Haliotis diversicolor.</title>
        <authorList>
            <person name="Shan D."/>
            <person name="Li X."/>
            <person name="Gu Z."/>
            <person name="Wei G."/>
            <person name="Gao Z."/>
            <person name="Shao Z."/>
        </authorList>
    </citation>
    <scope>NUCLEOTIDE SEQUENCE [LARGE SCALE GENOMIC DNA]</scope>
    <source>
        <strain evidence="1 2">DS-2</strain>
    </source>
</reference>
<name>W7R0M5_9ALTE</name>
<comment type="caution">
    <text evidence="1">The sequence shown here is derived from an EMBL/GenBank/DDBJ whole genome shotgun (WGS) entry which is preliminary data.</text>
</comment>
<proteinExistence type="predicted"/>
<dbReference type="AlphaFoldDB" id="W7R0M5"/>
<evidence type="ECO:0000313" key="1">
    <source>
        <dbReference type="EMBL" id="EWH11165.1"/>
    </source>
</evidence>
<dbReference type="eggNOG" id="ENOG502ZASN">
    <property type="taxonomic scope" value="Bacteria"/>
</dbReference>
<gene>
    <name evidence="1" type="ORF">DS2_04890</name>
</gene>
<keyword evidence="2" id="KW-1185">Reference proteome</keyword>
<dbReference type="EMBL" id="ARZY01000006">
    <property type="protein sequence ID" value="EWH11165.1"/>
    <property type="molecule type" value="Genomic_DNA"/>
</dbReference>
<dbReference type="STRING" id="1328313.DS2_04890"/>
<protein>
    <submittedName>
        <fullName evidence="1">Uncharacterized protein</fullName>
    </submittedName>
</protein>
<sequence length="332" mass="39051">MLSVGRLTLNFFAYLNVTRLSLPQRIISIVVLFLTQHNALANSTSSEHSVKWYDTVQEDVTETITDTANWFDGFFGQDQFDEDRASASARLRLSYIPIESNVARFENQFRVRARLPNLEDKWDVIVADYNDSNEAKESDRVISETEGQGKNEDVSVAVRYIHSQNKSKFISTRVGFAKGADIYIRTRYRRQFAITNKFNFEVEPALYYYLSNGIGARFNFKFDHQLSDHSLWRQDNSWEYIQDEQDPEWRHNLLLYHQLNSQSALISGIFAHGYINQGYHLENKGIFVRYRLQALRSWLFFEIEPFIHYPDYREFSQTPGIALRLEINFQQQ</sequence>
<evidence type="ECO:0000313" key="2">
    <source>
        <dbReference type="Proteomes" id="UP000019276"/>
    </source>
</evidence>
<organism evidence="1 2">
    <name type="scientific">Catenovulum agarivorans DS-2</name>
    <dbReference type="NCBI Taxonomy" id="1328313"/>
    <lineage>
        <taxon>Bacteria</taxon>
        <taxon>Pseudomonadati</taxon>
        <taxon>Pseudomonadota</taxon>
        <taxon>Gammaproteobacteria</taxon>
        <taxon>Alteromonadales</taxon>
        <taxon>Alteromonadaceae</taxon>
        <taxon>Catenovulum</taxon>
    </lineage>
</organism>
<dbReference type="Proteomes" id="UP000019276">
    <property type="component" value="Unassembled WGS sequence"/>
</dbReference>
<accession>W7R0M5</accession>